<dbReference type="AlphaFoldDB" id="A4JU34"/>
<evidence type="ECO:0000313" key="1">
    <source>
        <dbReference type="EMBL" id="ABO59787.1"/>
    </source>
</evidence>
<geneLocation type="plasmid" evidence="1 2">
    <name>pBVIE01</name>
</geneLocation>
<name>A4JU34_BURVG</name>
<organism evidence="1 2">
    <name type="scientific">Burkholderia vietnamiensis (strain G4 / LMG 22486)</name>
    <name type="common">Burkholderia cepacia (strain R1808)</name>
    <dbReference type="NCBI Taxonomy" id="269482"/>
    <lineage>
        <taxon>Bacteria</taxon>
        <taxon>Pseudomonadati</taxon>
        <taxon>Pseudomonadota</taxon>
        <taxon>Betaproteobacteria</taxon>
        <taxon>Burkholderiales</taxon>
        <taxon>Burkholderiaceae</taxon>
        <taxon>Burkholderia</taxon>
        <taxon>Burkholderia cepacia complex</taxon>
    </lineage>
</organism>
<dbReference type="Proteomes" id="UP000002287">
    <property type="component" value="Plasmid pBVIE01"/>
</dbReference>
<dbReference type="EMBL" id="CP000617">
    <property type="protein sequence ID" value="ABO59787.1"/>
    <property type="molecule type" value="Genomic_DNA"/>
</dbReference>
<dbReference type="HOGENOM" id="CLU_1999671_0_0_4"/>
<accession>A4JU34</accession>
<evidence type="ECO:0000313" key="2">
    <source>
        <dbReference type="Proteomes" id="UP000002287"/>
    </source>
</evidence>
<reference evidence="1 2" key="1">
    <citation type="submission" date="2007-03" db="EMBL/GenBank/DDBJ databases">
        <title>Complete sequence of plasmid pBVIE01 of Burkholderia vietnamiensis G4.</title>
        <authorList>
            <consortium name="US DOE Joint Genome Institute"/>
            <person name="Copeland A."/>
            <person name="Lucas S."/>
            <person name="Lapidus A."/>
            <person name="Barry K."/>
            <person name="Detter J.C."/>
            <person name="Glavina del Rio T."/>
            <person name="Hammon N."/>
            <person name="Israni S."/>
            <person name="Dalin E."/>
            <person name="Tice H."/>
            <person name="Pitluck S."/>
            <person name="Chain P."/>
            <person name="Malfatti S."/>
            <person name="Shin M."/>
            <person name="Vergez L."/>
            <person name="Schmutz J."/>
            <person name="Larimer F."/>
            <person name="Land M."/>
            <person name="Hauser L."/>
            <person name="Kyrpides N."/>
            <person name="Tiedje J."/>
            <person name="Richardson P."/>
        </authorList>
    </citation>
    <scope>NUCLEOTIDE SEQUENCE [LARGE SCALE GENOMIC DNA]</scope>
    <source>
        <strain evidence="2">G4 / LMG 22486</strain>
        <plasmid evidence="1 2">pBVIE01</plasmid>
    </source>
</reference>
<proteinExistence type="predicted"/>
<protein>
    <submittedName>
        <fullName evidence="1">Uncharacterized protein</fullName>
    </submittedName>
</protein>
<sequence>MRIGNNGATVPTDSAVTSSLDVLLESMFWPKSLSIGAAYSRVHDDCDGQRGAEHELTVIIGRDGDLHVLQCGEISLRFREPFGGGASPRVRNALLVLAEAIRRDNAVDDSHGAVQIAQQTARSL</sequence>
<dbReference type="KEGG" id="bvi:Bcep1808_6900"/>
<gene>
    <name evidence="1" type="ordered locus">Bcep1808_6900</name>
</gene>
<keyword evidence="1" id="KW-0614">Plasmid</keyword>